<reference evidence="2 3" key="1">
    <citation type="submission" date="2024-04" db="EMBL/GenBank/DDBJ databases">
        <authorList>
            <person name="Fracassetti M."/>
        </authorList>
    </citation>
    <scope>NUCLEOTIDE SEQUENCE [LARGE SCALE GENOMIC DNA]</scope>
</reference>
<organism evidence="2 3">
    <name type="scientific">Linum trigynum</name>
    <dbReference type="NCBI Taxonomy" id="586398"/>
    <lineage>
        <taxon>Eukaryota</taxon>
        <taxon>Viridiplantae</taxon>
        <taxon>Streptophyta</taxon>
        <taxon>Embryophyta</taxon>
        <taxon>Tracheophyta</taxon>
        <taxon>Spermatophyta</taxon>
        <taxon>Magnoliopsida</taxon>
        <taxon>eudicotyledons</taxon>
        <taxon>Gunneridae</taxon>
        <taxon>Pentapetalae</taxon>
        <taxon>rosids</taxon>
        <taxon>fabids</taxon>
        <taxon>Malpighiales</taxon>
        <taxon>Linaceae</taxon>
        <taxon>Linum</taxon>
    </lineage>
</organism>
<protein>
    <submittedName>
        <fullName evidence="2">Uncharacterized protein</fullName>
    </submittedName>
</protein>
<feature type="region of interest" description="Disordered" evidence="1">
    <location>
        <begin position="28"/>
        <end position="52"/>
    </location>
</feature>
<accession>A0AAV2GM59</accession>
<sequence>MSTSAAGAPKILDVLRIVQSKKAMPVYSVPAKQGRRENGSAGTTDEESKLADGVDAILTTPEMSEYASIESTVPEFWVSNDAKIPLLVKQTADQDPLVGRAIQLKSSQIGDVDSLKDVPLSFKIVEFAATKPESEMPKSEFKILGL</sequence>
<keyword evidence="3" id="KW-1185">Reference proteome</keyword>
<proteinExistence type="predicted"/>
<evidence type="ECO:0000313" key="2">
    <source>
        <dbReference type="EMBL" id="CAL1410813.1"/>
    </source>
</evidence>
<dbReference type="Proteomes" id="UP001497516">
    <property type="component" value="Chromosome 9"/>
</dbReference>
<dbReference type="EMBL" id="OZ034822">
    <property type="protein sequence ID" value="CAL1410813.1"/>
    <property type="molecule type" value="Genomic_DNA"/>
</dbReference>
<evidence type="ECO:0000256" key="1">
    <source>
        <dbReference type="SAM" id="MobiDB-lite"/>
    </source>
</evidence>
<evidence type="ECO:0000313" key="3">
    <source>
        <dbReference type="Proteomes" id="UP001497516"/>
    </source>
</evidence>
<dbReference type="AlphaFoldDB" id="A0AAV2GM59"/>
<name>A0AAV2GM59_9ROSI</name>
<gene>
    <name evidence="2" type="ORF">LTRI10_LOCUS50207</name>
</gene>